<organism evidence="1 2">
    <name type="scientific">Saccharomyces uvarum</name>
    <name type="common">Yeast</name>
    <name type="synonym">Saccharomyces bayanus var. uvarum</name>
    <dbReference type="NCBI Taxonomy" id="230603"/>
    <lineage>
        <taxon>Eukaryota</taxon>
        <taxon>Fungi</taxon>
        <taxon>Dikarya</taxon>
        <taxon>Ascomycota</taxon>
        <taxon>Saccharomycotina</taxon>
        <taxon>Saccharomycetes</taxon>
        <taxon>Saccharomycetales</taxon>
        <taxon>Saccharomycetaceae</taxon>
        <taxon>Saccharomyces</taxon>
    </lineage>
</organism>
<dbReference type="Proteomes" id="UP001162090">
    <property type="component" value="Chromosome 10"/>
</dbReference>
<name>A0AA35NGZ2_SACUV</name>
<dbReference type="EMBL" id="OX365921">
    <property type="protein sequence ID" value="CAI4044273.1"/>
    <property type="molecule type" value="Genomic_DNA"/>
</dbReference>
<sequence length="519" mass="59003">MLRSLQTVAALANRRLYSATSHSNRNKIIKTLLTHRSFDPIRRHLPTDITTTDPYSLSQNVIKSLNTLGLPKEDAAIIHNIMIENLSNLDYSIATIHSKNLHELDLKPSISAIKQIIKNNPGRVESSWELFTKYKTSVENIPDELIEVVLEKIINFDNAEKIDGKKNLTFQDLARCLYLIDHLSSSHVVSSKLVESILTYTIDNGIPNVFAFLLKHKIPLKFFDKYIDEMTPCQIFELYSFYPIDDVVADLPILHKCVAILGKNETIPLTEEEKETTKKLEEEVDIVKLQCHDNWNLDIPKEEAHKTEDAFKNLFVEIQKRKLDIKDFGLALTLLRVTGVFKGDISLFFELYHEYLLKFERSEDSLMFEAFLTLCCQGYKSDNSKMLQYAEAFIKDGTGAELQSKTLSVLIVANAKTNIDLSLEIYNSNIAKAQREKNDSTDLSDSDILTESLILAFLSKDDPDFARVIFDGALGEKVISGPTAAKKIKKLFAQYGEAVEAKESIQVMQSRIECYMENI</sequence>
<gene>
    <name evidence="1" type="primary">SUVC10G1580</name>
    <name evidence="1" type="ORF">SUVC_10G1580</name>
</gene>
<dbReference type="AlphaFoldDB" id="A0AA35NGZ2"/>
<evidence type="ECO:0000313" key="1">
    <source>
        <dbReference type="EMBL" id="CAI4044273.1"/>
    </source>
</evidence>
<reference evidence="1" key="1">
    <citation type="submission" date="2022-10" db="EMBL/GenBank/DDBJ databases">
        <authorList>
            <person name="Byrne P K."/>
        </authorList>
    </citation>
    <scope>NUCLEOTIDE SEQUENCE</scope>
    <source>
        <strain evidence="1">CBS7001</strain>
    </source>
</reference>
<evidence type="ECO:0000313" key="2">
    <source>
        <dbReference type="Proteomes" id="UP001162090"/>
    </source>
</evidence>
<protein>
    <recommendedName>
        <fullName evidence="3">MIOREX complex component 12</fullName>
    </recommendedName>
</protein>
<accession>A0AA35NGZ2</accession>
<proteinExistence type="predicted"/>
<evidence type="ECO:0008006" key="3">
    <source>
        <dbReference type="Google" id="ProtNLM"/>
    </source>
</evidence>